<dbReference type="EMBL" id="JBDIZK010000005">
    <property type="protein sequence ID" value="MEN3747651.1"/>
    <property type="molecule type" value="Genomic_DNA"/>
</dbReference>
<evidence type="ECO:0000313" key="3">
    <source>
        <dbReference type="EMBL" id="MEN3747651.1"/>
    </source>
</evidence>
<accession>A0ABV0BA90</accession>
<dbReference type="InterPro" id="IPR001789">
    <property type="entry name" value="Sig_transdc_resp-reg_receiver"/>
</dbReference>
<evidence type="ECO:0000313" key="4">
    <source>
        <dbReference type="Proteomes" id="UP001427805"/>
    </source>
</evidence>
<reference evidence="3 4" key="1">
    <citation type="submission" date="2024-05" db="EMBL/GenBank/DDBJ databases">
        <title>Sphingomonas sp. HF-S3 16S ribosomal RNA gene Genome sequencing and assembly.</title>
        <authorList>
            <person name="Lee H."/>
        </authorList>
    </citation>
    <scope>NUCLEOTIDE SEQUENCE [LARGE SCALE GENOMIC DNA]</scope>
    <source>
        <strain evidence="3 4">HF-S3</strain>
    </source>
</reference>
<comment type="caution">
    <text evidence="3">The sequence shown here is derived from an EMBL/GenBank/DDBJ whole genome shotgun (WGS) entry which is preliminary data.</text>
</comment>
<keyword evidence="4" id="KW-1185">Reference proteome</keyword>
<dbReference type="Gene3D" id="3.40.50.2300">
    <property type="match status" value="1"/>
</dbReference>
<proteinExistence type="predicted"/>
<dbReference type="PROSITE" id="PS50110">
    <property type="entry name" value="RESPONSE_REGULATORY"/>
    <property type="match status" value="1"/>
</dbReference>
<dbReference type="SUPFAM" id="SSF52172">
    <property type="entry name" value="CheY-like"/>
    <property type="match status" value="1"/>
</dbReference>
<dbReference type="Proteomes" id="UP001427805">
    <property type="component" value="Unassembled WGS sequence"/>
</dbReference>
<dbReference type="InterPro" id="IPR011006">
    <property type="entry name" value="CheY-like_superfamily"/>
</dbReference>
<gene>
    <name evidence="3" type="ORF">TPR58_10760</name>
</gene>
<protein>
    <submittedName>
        <fullName evidence="3">Response regulator</fullName>
    </submittedName>
</protein>
<organism evidence="3 4">
    <name type="scientific">Sphingomonas rustica</name>
    <dbReference type="NCBI Taxonomy" id="3103142"/>
    <lineage>
        <taxon>Bacteria</taxon>
        <taxon>Pseudomonadati</taxon>
        <taxon>Pseudomonadota</taxon>
        <taxon>Alphaproteobacteria</taxon>
        <taxon>Sphingomonadales</taxon>
        <taxon>Sphingomonadaceae</taxon>
        <taxon>Sphingomonas</taxon>
    </lineage>
</organism>
<feature type="modified residue" description="4-aspartylphosphate" evidence="1">
    <location>
        <position position="58"/>
    </location>
</feature>
<dbReference type="RefSeq" id="WP_346246648.1">
    <property type="nucleotide sequence ID" value="NZ_JBDIZK010000005.1"/>
</dbReference>
<dbReference type="SMART" id="SM00448">
    <property type="entry name" value="REC"/>
    <property type="match status" value="1"/>
</dbReference>
<name>A0ABV0BA90_9SPHN</name>
<feature type="domain" description="Response regulatory" evidence="2">
    <location>
        <begin position="8"/>
        <end position="116"/>
    </location>
</feature>
<keyword evidence="1" id="KW-0597">Phosphoprotein</keyword>
<evidence type="ECO:0000259" key="2">
    <source>
        <dbReference type="PROSITE" id="PS50110"/>
    </source>
</evidence>
<sequence>MTALEGLRILVVEDEPIVAMCLEDILETLGCVTIGPAARLAEGLALAQAGGLDAAILDINLGSERSTAIAALLRDLAVPFAFASGYGAVPEGFESQALIEKPYRSHDIEAALAQLVG</sequence>
<evidence type="ECO:0000256" key="1">
    <source>
        <dbReference type="PROSITE-ProRule" id="PRU00169"/>
    </source>
</evidence>
<dbReference type="Pfam" id="PF00072">
    <property type="entry name" value="Response_reg"/>
    <property type="match status" value="1"/>
</dbReference>